<proteinExistence type="predicted"/>
<feature type="transmembrane region" description="Helical" evidence="1">
    <location>
        <begin position="64"/>
        <end position="83"/>
    </location>
</feature>
<feature type="transmembrane region" description="Helical" evidence="1">
    <location>
        <begin position="6"/>
        <end position="28"/>
    </location>
</feature>
<dbReference type="EMBL" id="DRTB01000061">
    <property type="protein sequence ID" value="HHE04610.1"/>
    <property type="molecule type" value="Genomic_DNA"/>
</dbReference>
<keyword evidence="1" id="KW-0812">Transmembrane</keyword>
<evidence type="ECO:0000313" key="2">
    <source>
        <dbReference type="EMBL" id="HHE04610.1"/>
    </source>
</evidence>
<evidence type="ECO:0000256" key="1">
    <source>
        <dbReference type="SAM" id="Phobius"/>
    </source>
</evidence>
<name>A0A7C5HBC7_UNCW3</name>
<reference evidence="2" key="1">
    <citation type="journal article" date="2020" name="mSystems">
        <title>Genome- and Community-Level Interaction Insights into Carbon Utilization and Element Cycling Functions of Hydrothermarchaeota in Hydrothermal Sediment.</title>
        <authorList>
            <person name="Zhou Z."/>
            <person name="Liu Y."/>
            <person name="Xu W."/>
            <person name="Pan J."/>
            <person name="Luo Z.H."/>
            <person name="Li M."/>
        </authorList>
    </citation>
    <scope>NUCLEOTIDE SEQUENCE [LARGE SCALE GENOMIC DNA]</scope>
    <source>
        <strain evidence="2">HyVt-74</strain>
    </source>
</reference>
<keyword evidence="1" id="KW-0472">Membrane</keyword>
<dbReference type="AlphaFoldDB" id="A0A7C5HBC7"/>
<organism evidence="2">
    <name type="scientific">candidate division WOR-3 bacterium</name>
    <dbReference type="NCBI Taxonomy" id="2052148"/>
    <lineage>
        <taxon>Bacteria</taxon>
        <taxon>Bacteria division WOR-3</taxon>
    </lineage>
</organism>
<protein>
    <submittedName>
        <fullName evidence="2">Uncharacterized protein</fullName>
    </submittedName>
</protein>
<gene>
    <name evidence="2" type="ORF">ENL19_00950</name>
</gene>
<keyword evidence="1" id="KW-1133">Transmembrane helix</keyword>
<accession>A0A7C5HBC7</accession>
<comment type="caution">
    <text evidence="2">The sequence shown here is derived from an EMBL/GenBank/DDBJ whole genome shotgun (WGS) entry which is preliminary data.</text>
</comment>
<feature type="transmembrane region" description="Helical" evidence="1">
    <location>
        <begin position="40"/>
        <end position="58"/>
    </location>
</feature>
<dbReference type="Proteomes" id="UP000886110">
    <property type="component" value="Unassembled WGS sequence"/>
</dbReference>
<sequence>MVIFLGLASIIGGFIIIMPLFMDKYPVLSKIDEKITPYKIIIGLSILVIGVITLLVPYHGDGKALIPIFGDFFPSIFTILSGAY</sequence>
<feature type="non-terminal residue" evidence="2">
    <location>
        <position position="84"/>
    </location>
</feature>